<dbReference type="RefSeq" id="WP_344477988.1">
    <property type="nucleotide sequence ID" value="NZ_BAAASB010000009.1"/>
</dbReference>
<evidence type="ECO:0000259" key="9">
    <source>
        <dbReference type="Pfam" id="PF01979"/>
    </source>
</evidence>
<keyword evidence="8" id="KW-0862">Zinc</keyword>
<dbReference type="NCBIfam" id="TIGR03178">
    <property type="entry name" value="allantoinase"/>
    <property type="match status" value="1"/>
</dbReference>
<accession>A0ABW0AK36</accession>
<comment type="subunit">
    <text evidence="4">Homotetramer.</text>
</comment>
<dbReference type="InterPro" id="IPR032466">
    <property type="entry name" value="Metal_Hydrolase"/>
</dbReference>
<evidence type="ECO:0000313" key="10">
    <source>
        <dbReference type="EMBL" id="MFC5152600.1"/>
    </source>
</evidence>
<evidence type="ECO:0000256" key="4">
    <source>
        <dbReference type="ARBA" id="ARBA00011881"/>
    </source>
</evidence>
<keyword evidence="7 10" id="KW-0378">Hydrolase</keyword>
<comment type="pathway">
    <text evidence="2">Nitrogen metabolism; (S)-allantoin degradation; allantoate from (S)-allantoin: step 1/1.</text>
</comment>
<proteinExistence type="inferred from homology"/>
<dbReference type="SUPFAM" id="SSF51338">
    <property type="entry name" value="Composite domain of metallo-dependent hydrolases"/>
    <property type="match status" value="1"/>
</dbReference>
<dbReference type="Gene3D" id="3.20.20.140">
    <property type="entry name" value="Metal-dependent hydrolases"/>
    <property type="match status" value="1"/>
</dbReference>
<comment type="cofactor">
    <cofactor evidence="1">
        <name>Zn(2+)</name>
        <dbReference type="ChEBI" id="CHEBI:29105"/>
    </cofactor>
</comment>
<evidence type="ECO:0000256" key="7">
    <source>
        <dbReference type="ARBA" id="ARBA00022801"/>
    </source>
</evidence>
<dbReference type="PANTHER" id="PTHR43668">
    <property type="entry name" value="ALLANTOINASE"/>
    <property type="match status" value="1"/>
</dbReference>
<evidence type="ECO:0000256" key="8">
    <source>
        <dbReference type="ARBA" id="ARBA00022833"/>
    </source>
</evidence>
<comment type="similarity">
    <text evidence="3">Belongs to the metallo-dependent hydrolases superfamily. Allantoinase family.</text>
</comment>
<dbReference type="GO" id="GO:0004038">
    <property type="term" value="F:allantoinase activity"/>
    <property type="evidence" value="ECO:0007669"/>
    <property type="project" value="UniProtKB-EC"/>
</dbReference>
<keyword evidence="6" id="KW-0479">Metal-binding</keyword>
<dbReference type="InterPro" id="IPR006680">
    <property type="entry name" value="Amidohydro-rel"/>
</dbReference>
<feature type="domain" description="Amidohydrolase-related" evidence="9">
    <location>
        <begin position="54"/>
        <end position="428"/>
    </location>
</feature>
<dbReference type="InterPro" id="IPR050138">
    <property type="entry name" value="DHOase/Allantoinase_Hydrolase"/>
</dbReference>
<evidence type="ECO:0000256" key="1">
    <source>
        <dbReference type="ARBA" id="ARBA00001947"/>
    </source>
</evidence>
<sequence>MVGISRVVRASRVITSEGEVPAAISISEGRIVLVEDIEAAIPAEADVRLPDDIVVLPGLVDTHVHLQDPGRTEWENFESGTRAAAAGGITTLVDMPLDCLPVTVTVPALEEKRRAAAGRCHVDVGFWAGVTPYNMHMLRDLHDAGALGFKCFLTDTGMEEFPPLNTAETAAAMAELGSIGATLLVHAEDPCHFHPDPSPVSDYHAYLTRCPPETETKAVERVIDIASRIKHGRLHIVHVSDADSAALIARARSDGITISAETCPHYLALSADDITDGATVFKVCPPIRNTENRTRLWECLRRGELDMVVSDHSPFPAPGKRIEGGDFAAAPGGISSLQISLAATWTAARQRQVSLPEIAYWMSTRPAQLAGLPAKGLIAPGHDADLCFLAPDETFTVDPAKLAHLLPVTAYAGETLYGVVRQTWLRGQPIDFRHPRGALLTRPHRSE</sequence>
<dbReference type="InterPro" id="IPR011059">
    <property type="entry name" value="Metal-dep_hydrolase_composite"/>
</dbReference>
<evidence type="ECO:0000256" key="6">
    <source>
        <dbReference type="ARBA" id="ARBA00022723"/>
    </source>
</evidence>
<protein>
    <recommendedName>
        <fullName evidence="5">allantoinase</fullName>
        <ecNumber evidence="5">3.5.2.5</ecNumber>
    </recommendedName>
</protein>
<evidence type="ECO:0000256" key="3">
    <source>
        <dbReference type="ARBA" id="ARBA00010368"/>
    </source>
</evidence>
<comment type="caution">
    <text evidence="10">The sequence shown here is derived from an EMBL/GenBank/DDBJ whole genome shotgun (WGS) entry which is preliminary data.</text>
</comment>
<dbReference type="EMBL" id="JBHSKP010000006">
    <property type="protein sequence ID" value="MFC5152600.1"/>
    <property type="molecule type" value="Genomic_DNA"/>
</dbReference>
<dbReference type="SUPFAM" id="SSF51556">
    <property type="entry name" value="Metallo-dependent hydrolases"/>
    <property type="match status" value="1"/>
</dbReference>
<evidence type="ECO:0000256" key="5">
    <source>
        <dbReference type="ARBA" id="ARBA00012863"/>
    </source>
</evidence>
<gene>
    <name evidence="10" type="primary">allB</name>
    <name evidence="10" type="ORF">ACFPRH_12715</name>
</gene>
<evidence type="ECO:0000256" key="2">
    <source>
        <dbReference type="ARBA" id="ARBA00004968"/>
    </source>
</evidence>
<keyword evidence="11" id="KW-1185">Reference proteome</keyword>
<dbReference type="Proteomes" id="UP001596160">
    <property type="component" value="Unassembled WGS sequence"/>
</dbReference>
<dbReference type="PANTHER" id="PTHR43668:SF2">
    <property type="entry name" value="ALLANTOINASE"/>
    <property type="match status" value="1"/>
</dbReference>
<dbReference type="Pfam" id="PF01979">
    <property type="entry name" value="Amidohydro_1"/>
    <property type="match status" value="1"/>
</dbReference>
<organism evidence="10 11">
    <name type="scientific">Streptomyces amakusaensis</name>
    <dbReference type="NCBI Taxonomy" id="67271"/>
    <lineage>
        <taxon>Bacteria</taxon>
        <taxon>Bacillati</taxon>
        <taxon>Actinomycetota</taxon>
        <taxon>Actinomycetes</taxon>
        <taxon>Kitasatosporales</taxon>
        <taxon>Streptomycetaceae</taxon>
        <taxon>Streptomyces</taxon>
    </lineage>
</organism>
<reference evidence="11" key="1">
    <citation type="journal article" date="2019" name="Int. J. Syst. Evol. Microbiol.">
        <title>The Global Catalogue of Microorganisms (GCM) 10K type strain sequencing project: providing services to taxonomists for standard genome sequencing and annotation.</title>
        <authorList>
            <consortium name="The Broad Institute Genomics Platform"/>
            <consortium name="The Broad Institute Genome Sequencing Center for Infectious Disease"/>
            <person name="Wu L."/>
            <person name="Ma J."/>
        </authorList>
    </citation>
    <scope>NUCLEOTIDE SEQUENCE [LARGE SCALE GENOMIC DNA]</scope>
    <source>
        <strain evidence="11">PCU 266</strain>
    </source>
</reference>
<dbReference type="InterPro" id="IPR017593">
    <property type="entry name" value="Allantoinase"/>
</dbReference>
<evidence type="ECO:0000313" key="11">
    <source>
        <dbReference type="Proteomes" id="UP001596160"/>
    </source>
</evidence>
<name>A0ABW0AK36_9ACTN</name>
<dbReference type="EC" id="3.5.2.5" evidence="5"/>